<feature type="region of interest" description="Disordered" evidence="2">
    <location>
        <begin position="1604"/>
        <end position="1626"/>
    </location>
</feature>
<gene>
    <name evidence="3" type="ORF">PGO_131520</name>
</gene>
<feature type="region of interest" description="Disordered" evidence="2">
    <location>
        <begin position="1724"/>
        <end position="1760"/>
    </location>
</feature>
<dbReference type="Proteomes" id="UP000195521">
    <property type="component" value="Unassembled WGS sequence"/>
</dbReference>
<dbReference type="RefSeq" id="XP_028545469.1">
    <property type="nucleotide sequence ID" value="XM_028689668.1"/>
</dbReference>
<name>A0A1Y1JKQ7_PLAGO</name>
<proteinExistence type="predicted"/>
<protein>
    <submittedName>
        <fullName evidence="3">Uncharacterized protein</fullName>
    </submittedName>
</protein>
<feature type="region of interest" description="Disordered" evidence="2">
    <location>
        <begin position="157"/>
        <end position="194"/>
    </location>
</feature>
<evidence type="ECO:0000313" key="4">
    <source>
        <dbReference type="Proteomes" id="UP000195521"/>
    </source>
</evidence>
<organism evidence="3 4">
    <name type="scientific">Plasmodium gonderi</name>
    <dbReference type="NCBI Taxonomy" id="77519"/>
    <lineage>
        <taxon>Eukaryota</taxon>
        <taxon>Sar</taxon>
        <taxon>Alveolata</taxon>
        <taxon>Apicomplexa</taxon>
        <taxon>Aconoidasida</taxon>
        <taxon>Haemosporida</taxon>
        <taxon>Plasmodiidae</taxon>
        <taxon>Plasmodium</taxon>
        <taxon>Plasmodium (Plasmodium)</taxon>
    </lineage>
</organism>
<feature type="compositionally biased region" description="Basic and acidic residues" evidence="2">
    <location>
        <begin position="1287"/>
        <end position="1302"/>
    </location>
</feature>
<evidence type="ECO:0000256" key="1">
    <source>
        <dbReference type="SAM" id="Coils"/>
    </source>
</evidence>
<comment type="caution">
    <text evidence="3">The sequence shown here is derived from an EMBL/GenBank/DDBJ whole genome shotgun (WGS) entry which is preliminary data.</text>
</comment>
<feature type="region of interest" description="Disordered" evidence="2">
    <location>
        <begin position="1405"/>
        <end position="1427"/>
    </location>
</feature>
<accession>A0A1Y1JKQ7</accession>
<dbReference type="EMBL" id="BDQF01000014">
    <property type="protein sequence ID" value="GAW82880.1"/>
    <property type="molecule type" value="Genomic_DNA"/>
</dbReference>
<keyword evidence="1" id="KW-0175">Coiled coil</keyword>
<sequence length="1852" mass="214539">MQNIIDTYEIIGKIDDRKSISSNSLLSHEECNDPTKGVQEDDKIFVNGERREKNSSDNKKCIESIQDKQYEWAEAGVAGEDGEAGGTKKGKENVYESNKIKCQMGNVNKSKSSTLENMRTHFPKELEIKKDEANVCNLNKGGYSNLIRIQKEITRPLPNGEESTNQDLSVKEKRKNSKSEILENGNTDILDMPTVDSPNGSFKYEKTSQISSCQNRSKKHYKVLIHAPACWKGEKFNSTPFIFVYDKSSNFFTYSESPLEIEKYIIDTSAEDFESRVLTIIFYDSVFACSTSSLMLNNNKAELQHLPKPLSVFYLPLCKLDLCNDSVKYRLGLRTNSILCDINIKEAISLFNNSSKITGPNVNKFSLHLILKNNNYSDSHTYNYLNYQTKFYGVPRSNLSSCVQIYKMGNNDKVHSNVANRYLINSSKSQVNTFKNHQTDPNQFISLEKLKNKWENYTHMNRANSTNGTHNTLRKKETKLTSYSGKNEKDSVISRIKSEVLLTQNGGTVDCRTEGYTIANYGESVCGREEKVTSNNAQGKGQYKENTAESSYKYDGTKSLYDLMQGSNEKAENDFDVKDDVFPEDSASMINVFEKESILSERGKKTAERSRSTLNSNFKTANSMYSCVKSLLRKRGGEIGNPSDENVRKMIGHSSIEMKQEDMNINVNKNHMNRQYEEEENCNLQDKNNTLMNNIKDKFGEDRSVCYSQIENLRYFNTNNSVCSSYGKNDENLILAMKEIKQWMEKIEDKVSTISCDKSELNIGNGNNNNDDKKYNKILTFLIKSVKNNIKLKNKCIYRSCYLNIRNLYLLKKNDKVKFENKLLLRNYGNLKSKYKNVLVNLCKKNLLIKYYSIKDKFHYSKKYENMMRHLQQEKNDLLHIIEEKKYEQENSLNINLMLSEELKKMQEDKESMLNTNFLYKSEKDKITTKCEILLKDVDHMKEEIEYFKLENENMKKQMEKMKQEKEQIKHEKEQIKHEKEQIKHEKESLIKELGDTKAKYFNLTGILEGEEKMYSRKVEELEKKIENITEEKNTLIKEIKNEIDNFTKMLSDKEEENASIKEKLKELKNIEEKYKDTQINFDSLKKEFEKSFDEVQIILKEMIQKEKEYTKKYNHSIKCLENEHKEIVEKLLNEKELSLNETNYFKDMCKNHCNKMTTFDENLTTAEKLLDHVLSQYPQLFNEFKINSRNNVLNKSFGKMHYENIQAARDNIKLIRKSLSQFKMSFKNSSFNFQIASDYSKKYCTQKKISYPLSLRNKRIISNLKNYEGFSKEPDHHRDYPYLDEEFTREQDPEPDPDRRRSISNHTARNISIISSSRKNINLKNKIDSYNTNIQKHSAQSRSRSGSVFQKYKSTPVYDELKKIQYNRKDILNTNAINGYRKDDISNNHIANVAKSAVDMKKEKDDDMTQRNVMHHPDKGSPLRKDAKCDTISKDDKHTDSFSYCSEHDIHDDVCKMDNVEGKREDWNLDLSNDVNQLNNMDIVNMYEENGYFNENVGENIFPNVENNIQPNIDSDTYVENKKKKDLDITEGRIKLSKSDSIKSEIKKNSKTKENYEFDKNNFKEIISFIEQNVIKNSESINQSENAPKNIDSMKKTASKKEYHGLDSLDDDDDDYDDSNGRGEVNHNSGIMNKCANEYEGLNGHGKEILKEDYKDIDIDKDNSNIIRGDKRSPRKIQQIKTNENSPIICQKSSNTSKQSGMYKNPDKANKYTADNLCSQTGSNTSKVVGTRGIATSNNKNSNPNGHANVPQGNRSKNASNVVSVTNPLVSTWRKNSSTIYRKANESVVCSNNNDDASKMHMSKNYKYKQADESVKNVKKDNSYNLKCVKSSIIKKNLIFEKSRNLSTNTK</sequence>
<dbReference type="GeneID" id="39749618"/>
<evidence type="ECO:0000313" key="3">
    <source>
        <dbReference type="EMBL" id="GAW82880.1"/>
    </source>
</evidence>
<feature type="coiled-coil region" evidence="1">
    <location>
        <begin position="896"/>
        <end position="1088"/>
    </location>
</feature>
<keyword evidence="4" id="KW-1185">Reference proteome</keyword>
<dbReference type="OMA" id="LKNKWEN"/>
<dbReference type="OrthoDB" id="371567at2759"/>
<feature type="compositionally biased region" description="Acidic residues" evidence="2">
    <location>
        <begin position="1609"/>
        <end position="1619"/>
    </location>
</feature>
<feature type="region of interest" description="Disordered" evidence="2">
    <location>
        <begin position="1287"/>
        <end position="1308"/>
    </location>
</feature>
<reference evidence="4" key="1">
    <citation type="submission" date="2017-04" db="EMBL/GenBank/DDBJ databases">
        <title>Plasmodium gonderi genome.</title>
        <authorList>
            <person name="Arisue N."/>
            <person name="Honma H."/>
            <person name="Kawai S."/>
            <person name="Tougan T."/>
            <person name="Tanabe K."/>
            <person name="Horii T."/>
        </authorList>
    </citation>
    <scope>NUCLEOTIDE SEQUENCE [LARGE SCALE GENOMIC DNA]</scope>
    <source>
        <strain evidence="4">ATCC 30045</strain>
    </source>
</reference>
<evidence type="ECO:0000256" key="2">
    <source>
        <dbReference type="SAM" id="MobiDB-lite"/>
    </source>
</evidence>